<organism evidence="2 3">
    <name type="scientific">Roseinatronobacter alkalisoli</name>
    <dbReference type="NCBI Taxonomy" id="3028235"/>
    <lineage>
        <taxon>Bacteria</taxon>
        <taxon>Pseudomonadati</taxon>
        <taxon>Pseudomonadota</taxon>
        <taxon>Alphaproteobacteria</taxon>
        <taxon>Rhodobacterales</taxon>
        <taxon>Paracoccaceae</taxon>
        <taxon>Roseinatronobacter</taxon>
    </lineage>
</organism>
<dbReference type="InterPro" id="IPR012312">
    <property type="entry name" value="Hemerythrin-like"/>
</dbReference>
<evidence type="ECO:0000259" key="1">
    <source>
        <dbReference type="Pfam" id="PF01814"/>
    </source>
</evidence>
<dbReference type="EMBL" id="JAQZSM010000014">
    <property type="protein sequence ID" value="MDD7972325.1"/>
    <property type="molecule type" value="Genomic_DNA"/>
</dbReference>
<sequence length="213" mass="23428">MPDKTPTTESPVVCQAGTIRGARAAPPPCCGTECPIEVMYEENFNQRRLCTDMELLAATTWPRPELARRILVNLCRDQPAHFEDDARGLFPRLRARALPMDGLDKTLSRLAHTHEAAHAAFVLLIPALACMAGGDLPGPGDRDALYRLAAAERRHLIVENAILLPLARLRLSDADKSALMAGMRARRRQPRGTDFACARVFARLDLLFPGGPE</sequence>
<dbReference type="Proteomes" id="UP001431784">
    <property type="component" value="Unassembled WGS sequence"/>
</dbReference>
<feature type="domain" description="Hemerythrin-like" evidence="1">
    <location>
        <begin position="35"/>
        <end position="167"/>
    </location>
</feature>
<name>A0ABT5TB26_9RHOB</name>
<reference evidence="2" key="1">
    <citation type="submission" date="2023-02" db="EMBL/GenBank/DDBJ databases">
        <title>Description of Roseinatronobacter alkalisoli sp. nov., an alkaliphilic bacerium isolated from soda soil.</title>
        <authorList>
            <person name="Wei W."/>
        </authorList>
    </citation>
    <scope>NUCLEOTIDE SEQUENCE</scope>
    <source>
        <strain evidence="2">HJB301</strain>
    </source>
</reference>
<dbReference type="RefSeq" id="WP_274353002.1">
    <property type="nucleotide sequence ID" value="NZ_JAQZSM010000014.1"/>
</dbReference>
<accession>A0ABT5TB26</accession>
<evidence type="ECO:0000313" key="2">
    <source>
        <dbReference type="EMBL" id="MDD7972325.1"/>
    </source>
</evidence>
<evidence type="ECO:0000313" key="3">
    <source>
        <dbReference type="Proteomes" id="UP001431784"/>
    </source>
</evidence>
<proteinExistence type="predicted"/>
<keyword evidence="3" id="KW-1185">Reference proteome</keyword>
<comment type="caution">
    <text evidence="2">The sequence shown here is derived from an EMBL/GenBank/DDBJ whole genome shotgun (WGS) entry which is preliminary data.</text>
</comment>
<dbReference type="Gene3D" id="1.20.120.520">
    <property type="entry name" value="nmb1532 protein domain like"/>
    <property type="match status" value="1"/>
</dbReference>
<dbReference type="Pfam" id="PF01814">
    <property type="entry name" value="Hemerythrin"/>
    <property type="match status" value="1"/>
</dbReference>
<protein>
    <submittedName>
        <fullName evidence="2">Hemerythrin domain-containing protein</fullName>
    </submittedName>
</protein>
<gene>
    <name evidence="2" type="ORF">PUT78_14590</name>
</gene>